<dbReference type="PRINTS" id="PR00418">
    <property type="entry name" value="TPI2FAMILY"/>
</dbReference>
<dbReference type="EMBL" id="UINC01147050">
    <property type="protein sequence ID" value="SVD38144.1"/>
    <property type="molecule type" value="Genomic_DNA"/>
</dbReference>
<evidence type="ECO:0000256" key="4">
    <source>
        <dbReference type="ARBA" id="ARBA00022840"/>
    </source>
</evidence>
<dbReference type="AlphaFoldDB" id="A0A382UV76"/>
<gene>
    <name evidence="9" type="ORF">METZ01_LOCUS390998</name>
</gene>
<comment type="catalytic activity">
    <reaction evidence="1">
        <text>ATP-dependent breakage, passage and rejoining of double-stranded DNA.</text>
        <dbReference type="EC" id="5.6.2.2"/>
    </reaction>
</comment>
<feature type="domain" description="Toprim" evidence="8">
    <location>
        <begin position="35"/>
        <end position="149"/>
    </location>
</feature>
<evidence type="ECO:0000259" key="8">
    <source>
        <dbReference type="PROSITE" id="PS50880"/>
    </source>
</evidence>
<keyword evidence="7" id="KW-0413">Isomerase</keyword>
<dbReference type="SUPFAM" id="SSF56719">
    <property type="entry name" value="Type II DNA topoisomerase"/>
    <property type="match status" value="1"/>
</dbReference>
<dbReference type="PROSITE" id="PS50880">
    <property type="entry name" value="TOPRIM"/>
    <property type="match status" value="1"/>
</dbReference>
<dbReference type="InterPro" id="IPR002288">
    <property type="entry name" value="DNA_gyrase_B_C"/>
</dbReference>
<protein>
    <recommendedName>
        <fullName evidence="8">Toprim domain-containing protein</fullName>
    </recommendedName>
</protein>
<dbReference type="PANTHER" id="PTHR45866:SF1">
    <property type="entry name" value="DNA GYRASE SUBUNIT B, MITOCHONDRIAL"/>
    <property type="match status" value="1"/>
</dbReference>
<dbReference type="GO" id="GO:0005524">
    <property type="term" value="F:ATP binding"/>
    <property type="evidence" value="ECO:0007669"/>
    <property type="project" value="UniProtKB-KW"/>
</dbReference>
<dbReference type="InterPro" id="IPR013759">
    <property type="entry name" value="Topo_IIA_B_C"/>
</dbReference>
<evidence type="ECO:0000256" key="7">
    <source>
        <dbReference type="ARBA" id="ARBA00023235"/>
    </source>
</evidence>
<evidence type="ECO:0000256" key="3">
    <source>
        <dbReference type="ARBA" id="ARBA00022741"/>
    </source>
</evidence>
<dbReference type="InterPro" id="IPR006171">
    <property type="entry name" value="TOPRIM_dom"/>
</dbReference>
<evidence type="ECO:0000313" key="9">
    <source>
        <dbReference type="EMBL" id="SVD38144.1"/>
    </source>
</evidence>
<dbReference type="PROSITE" id="PS00177">
    <property type="entry name" value="TOPOISOMERASE_II"/>
    <property type="match status" value="1"/>
</dbReference>
<sequence length="255" mass="29189">TDLSKFKELERKTVKEKNRLPGKLVDCSSKKIEGTELFIVEGDSAGGSAKQARFREKQAILPLRGKILNVYSVSLSKIADNSEIQNLIQAVGCGIGKNFQLSNLRYEKIILMTDADVDGSHIATLLITFFYKYMRKIIEKRRLYLAIPPLYKISYKDSDYFAYDEKQKNKILQANQKNTSPQISRFKGLGEMPANQLRSTTMDTDQRQLIQIHLKDGAKEEKKTEKLFNSLMGKKAENRYNFIQENANFTSNLDI</sequence>
<dbReference type="GO" id="GO:0003918">
    <property type="term" value="F:DNA topoisomerase type II (double strand cut, ATP-hydrolyzing) activity"/>
    <property type="evidence" value="ECO:0007669"/>
    <property type="project" value="UniProtKB-EC"/>
</dbReference>
<dbReference type="SMART" id="SM00433">
    <property type="entry name" value="TOP2c"/>
    <property type="match status" value="1"/>
</dbReference>
<evidence type="ECO:0000256" key="5">
    <source>
        <dbReference type="ARBA" id="ARBA00023029"/>
    </source>
</evidence>
<keyword evidence="6" id="KW-0238">DNA-binding</keyword>
<dbReference type="GO" id="GO:0003677">
    <property type="term" value="F:DNA binding"/>
    <property type="evidence" value="ECO:0007669"/>
    <property type="project" value="UniProtKB-KW"/>
</dbReference>
<evidence type="ECO:0000256" key="6">
    <source>
        <dbReference type="ARBA" id="ARBA00023125"/>
    </source>
</evidence>
<dbReference type="Pfam" id="PF00986">
    <property type="entry name" value="DNA_gyraseB_C"/>
    <property type="match status" value="1"/>
</dbReference>
<name>A0A382UV76_9ZZZZ</name>
<dbReference type="Gene3D" id="3.40.50.670">
    <property type="match status" value="1"/>
</dbReference>
<reference evidence="9" key="1">
    <citation type="submission" date="2018-05" db="EMBL/GenBank/DDBJ databases">
        <authorList>
            <person name="Lanie J.A."/>
            <person name="Ng W.-L."/>
            <person name="Kazmierczak K.M."/>
            <person name="Andrzejewski T.M."/>
            <person name="Davidsen T.M."/>
            <person name="Wayne K.J."/>
            <person name="Tettelin H."/>
            <person name="Glass J.I."/>
            <person name="Rusch D."/>
            <person name="Podicherti R."/>
            <person name="Tsui H.-C.T."/>
            <person name="Winkler M.E."/>
        </authorList>
    </citation>
    <scope>NUCLEOTIDE SEQUENCE</scope>
</reference>
<accession>A0A382UV76</accession>
<evidence type="ECO:0000256" key="1">
    <source>
        <dbReference type="ARBA" id="ARBA00000185"/>
    </source>
</evidence>
<dbReference type="PANTHER" id="PTHR45866">
    <property type="entry name" value="DNA GYRASE/TOPOISOMERASE SUBUNIT B"/>
    <property type="match status" value="1"/>
</dbReference>
<feature type="non-terminal residue" evidence="9">
    <location>
        <position position="1"/>
    </location>
</feature>
<proteinExistence type="inferred from homology"/>
<keyword evidence="3" id="KW-0547">Nucleotide-binding</keyword>
<dbReference type="Pfam" id="PF01751">
    <property type="entry name" value="Toprim"/>
    <property type="match status" value="1"/>
</dbReference>
<organism evidence="9">
    <name type="scientific">marine metagenome</name>
    <dbReference type="NCBI Taxonomy" id="408172"/>
    <lineage>
        <taxon>unclassified sequences</taxon>
        <taxon>metagenomes</taxon>
        <taxon>ecological metagenomes</taxon>
    </lineage>
</organism>
<dbReference type="InterPro" id="IPR013760">
    <property type="entry name" value="Topo_IIA-like_dom_sf"/>
</dbReference>
<dbReference type="FunFam" id="3.40.50.670:FF:000001">
    <property type="entry name" value="DNA topoisomerase 2"/>
    <property type="match status" value="1"/>
</dbReference>
<comment type="similarity">
    <text evidence="2">Belongs to the type II topoisomerase GyrB family.</text>
</comment>
<dbReference type="GO" id="GO:0006265">
    <property type="term" value="P:DNA topological change"/>
    <property type="evidence" value="ECO:0007669"/>
    <property type="project" value="InterPro"/>
</dbReference>
<dbReference type="InterPro" id="IPR001241">
    <property type="entry name" value="Topo_IIA"/>
</dbReference>
<keyword evidence="5" id="KW-0799">Topoisomerase</keyword>
<evidence type="ECO:0000256" key="2">
    <source>
        <dbReference type="ARBA" id="ARBA00010708"/>
    </source>
</evidence>
<dbReference type="InterPro" id="IPR018522">
    <property type="entry name" value="TopoIIA_CS"/>
</dbReference>
<keyword evidence="4" id="KW-0067">ATP-binding</keyword>